<proteinExistence type="predicted"/>
<keyword evidence="5" id="KW-0547">Nucleotide-binding</keyword>
<dbReference type="GO" id="GO:0005524">
    <property type="term" value="F:ATP binding"/>
    <property type="evidence" value="ECO:0007669"/>
    <property type="project" value="UniProtKB-KW"/>
</dbReference>
<organism evidence="10 11">
    <name type="scientific">Paracoccus suum</name>
    <dbReference type="NCBI Taxonomy" id="2259340"/>
    <lineage>
        <taxon>Bacteria</taxon>
        <taxon>Pseudomonadati</taxon>
        <taxon>Pseudomonadota</taxon>
        <taxon>Alphaproteobacteria</taxon>
        <taxon>Rhodobacterales</taxon>
        <taxon>Paracoccaceae</taxon>
        <taxon>Paracoccus</taxon>
    </lineage>
</organism>
<keyword evidence="4" id="KW-0808">Transferase</keyword>
<keyword evidence="11" id="KW-1185">Reference proteome</keyword>
<keyword evidence="8" id="KW-0472">Membrane</keyword>
<evidence type="ECO:0000256" key="7">
    <source>
        <dbReference type="ARBA" id="ARBA00022840"/>
    </source>
</evidence>
<dbReference type="Pfam" id="PF07568">
    <property type="entry name" value="HisKA_2"/>
    <property type="match status" value="1"/>
</dbReference>
<keyword evidence="8" id="KW-0812">Transmembrane</keyword>
<evidence type="ECO:0000256" key="1">
    <source>
        <dbReference type="ARBA" id="ARBA00000085"/>
    </source>
</evidence>
<comment type="catalytic activity">
    <reaction evidence="1">
        <text>ATP + protein L-histidine = ADP + protein N-phospho-L-histidine.</text>
        <dbReference type="EC" id="2.7.13.3"/>
    </reaction>
</comment>
<dbReference type="GO" id="GO:0004673">
    <property type="term" value="F:protein histidine kinase activity"/>
    <property type="evidence" value="ECO:0007669"/>
    <property type="project" value="UniProtKB-EC"/>
</dbReference>
<dbReference type="Gene3D" id="3.30.450.20">
    <property type="entry name" value="PAS domain"/>
    <property type="match status" value="2"/>
</dbReference>
<evidence type="ECO:0000259" key="9">
    <source>
        <dbReference type="Pfam" id="PF07568"/>
    </source>
</evidence>
<dbReference type="PANTHER" id="PTHR41523:SF8">
    <property type="entry name" value="ETHYLENE RESPONSE SENSOR PROTEIN"/>
    <property type="match status" value="1"/>
</dbReference>
<keyword evidence="3" id="KW-0597">Phosphoprotein</keyword>
<evidence type="ECO:0000256" key="3">
    <source>
        <dbReference type="ARBA" id="ARBA00022553"/>
    </source>
</evidence>
<evidence type="ECO:0000256" key="6">
    <source>
        <dbReference type="ARBA" id="ARBA00022777"/>
    </source>
</evidence>
<gene>
    <name evidence="10" type="ORF">DRW48_03645</name>
</gene>
<dbReference type="OrthoDB" id="9767435at2"/>
<evidence type="ECO:0000256" key="2">
    <source>
        <dbReference type="ARBA" id="ARBA00012438"/>
    </source>
</evidence>
<dbReference type="SUPFAM" id="SSF55874">
    <property type="entry name" value="ATPase domain of HSP90 chaperone/DNA topoisomerase II/histidine kinase"/>
    <property type="match status" value="1"/>
</dbReference>
<keyword evidence="7" id="KW-0067">ATP-binding</keyword>
<feature type="transmembrane region" description="Helical" evidence="8">
    <location>
        <begin position="287"/>
        <end position="309"/>
    </location>
</feature>
<keyword evidence="8" id="KW-1133">Transmembrane helix</keyword>
<dbReference type="InterPro" id="IPR011495">
    <property type="entry name" value="Sig_transdc_His_kin_sub2_dim/P"/>
</dbReference>
<name>A0A344PHQ6_9RHOB</name>
<feature type="transmembrane region" description="Helical" evidence="8">
    <location>
        <begin position="20"/>
        <end position="39"/>
    </location>
</feature>
<evidence type="ECO:0000313" key="11">
    <source>
        <dbReference type="Proteomes" id="UP000252023"/>
    </source>
</evidence>
<evidence type="ECO:0000256" key="4">
    <source>
        <dbReference type="ARBA" id="ARBA00022679"/>
    </source>
</evidence>
<sequence>MPARIYDRLDFMNGLGFRLGFLLSLAILPIGLISLMQTLNLSREAERAREVALLGRTAAAAAGERALIQGALGTADALGPAVLERLDDPAACAAIMRGFVQRNATYVYAGFTGMDGITSCNSGGVVLDVSDTPTFQKFMVRRSTVIAANPNGPVSGRSVVSMAQPVYRDRELLGYVQVSLTHDLLRSTHSSDFGQGTANIVTFANDGSVLSTYAVDDLPLSELLPRNVPLSELVNRPESTFHNATEDGEDRIFAAVPIVPGLAHALGSYSPAESGVRGLAAARAGAVMIPLALWLVSIGVSYLAVYRLVLRHVQELRGQMRRFAIGDRTELPRIIPDAPAELKDVSRTFHNLARILVHDEQQLEEAVAEKTVLLKEVHHRVKNNLQLIASIINMQSRMIDDPDAKGVLRSVQDRVASLATIYRNLYQAEHLDSVAADRLLSDIVSQMSAATAGVNRGIRIETDIQPLTLLPDQAVPLSLLATEALTNALKYASPEPGEDRPWACVVLRLEGPGRALLEVSNSMGAGQTAIEGTGLGGQLIDAFALQLDSEIVKTPEPTRYTISLRFDVHDLPGRSDESRAVVLTSAARQGATH</sequence>
<evidence type="ECO:0000256" key="8">
    <source>
        <dbReference type="SAM" id="Phobius"/>
    </source>
</evidence>
<evidence type="ECO:0000256" key="5">
    <source>
        <dbReference type="ARBA" id="ARBA00022741"/>
    </source>
</evidence>
<dbReference type="InterPro" id="IPR036890">
    <property type="entry name" value="HATPase_C_sf"/>
</dbReference>
<dbReference type="KEGG" id="pars:DRW48_03645"/>
<dbReference type="Gene3D" id="3.30.565.10">
    <property type="entry name" value="Histidine kinase-like ATPase, C-terminal domain"/>
    <property type="match status" value="1"/>
</dbReference>
<protein>
    <recommendedName>
        <fullName evidence="2">histidine kinase</fullName>
        <ecNumber evidence="2">2.7.13.3</ecNumber>
    </recommendedName>
</protein>
<evidence type="ECO:0000313" key="10">
    <source>
        <dbReference type="EMBL" id="AXC48911.1"/>
    </source>
</evidence>
<keyword evidence="6 10" id="KW-0418">Kinase</keyword>
<dbReference type="AlphaFoldDB" id="A0A344PHQ6"/>
<dbReference type="EC" id="2.7.13.3" evidence="2"/>
<dbReference type="EMBL" id="CP030918">
    <property type="protein sequence ID" value="AXC48911.1"/>
    <property type="molecule type" value="Genomic_DNA"/>
</dbReference>
<reference evidence="11" key="1">
    <citation type="submission" date="2018-07" db="EMBL/GenBank/DDBJ databases">
        <title>Genome sequencing of Paracoccus sp. SC2-6.</title>
        <authorList>
            <person name="Heo J."/>
            <person name="Kim S.-J."/>
            <person name="Kwon S.-W."/>
        </authorList>
    </citation>
    <scope>NUCLEOTIDE SEQUENCE [LARGE SCALE GENOMIC DNA]</scope>
    <source>
        <strain evidence="11">SC2-6</strain>
    </source>
</reference>
<dbReference type="Proteomes" id="UP000252023">
    <property type="component" value="Chromosome"/>
</dbReference>
<accession>A0A344PHQ6</accession>
<dbReference type="PANTHER" id="PTHR41523">
    <property type="entry name" value="TWO-COMPONENT SYSTEM SENSOR PROTEIN"/>
    <property type="match status" value="1"/>
</dbReference>
<feature type="domain" description="Signal transduction histidine kinase subgroup 2 dimerisation and phosphoacceptor" evidence="9">
    <location>
        <begin position="376"/>
        <end position="448"/>
    </location>
</feature>